<dbReference type="EMBL" id="UINC01092176">
    <property type="protein sequence ID" value="SVC45536.1"/>
    <property type="molecule type" value="Genomic_DNA"/>
</dbReference>
<gene>
    <name evidence="1" type="ORF">METZ01_LOCUS298390</name>
</gene>
<sequence length="322" mass="33138">VITKLRWFIPSFLVLALLGLLATVPALAAPAGADGTIALSGGYSTGKFYSAIGGFNVATATVTDTDLSSQRTGTIRITNETAVAAFTMAHADSILEGEVSKTETFTATAAQTVFTLAEIPRDADADGAYELTTDDDVQVTKNGVAMADGTYTVVTAAKTVTLGAGAAVNDVIAITYEYSEYDTTTPANTPIANAASHTVSYGASFAALITEATPISAVTTTGVITIPAAVVNTNEVLIVFKYEVADATTKLIEFSTATSVAKGVTRKMTGTETTVTSNKLVNEVAVVTVANYDTIRSAAETTNVDTVDEIQAITGATVDALL</sequence>
<protein>
    <submittedName>
        <fullName evidence="1">Uncharacterized protein</fullName>
    </submittedName>
</protein>
<organism evidence="1">
    <name type="scientific">marine metagenome</name>
    <dbReference type="NCBI Taxonomy" id="408172"/>
    <lineage>
        <taxon>unclassified sequences</taxon>
        <taxon>metagenomes</taxon>
        <taxon>ecological metagenomes</taxon>
    </lineage>
</organism>
<feature type="non-terminal residue" evidence="1">
    <location>
        <position position="322"/>
    </location>
</feature>
<proteinExistence type="predicted"/>
<evidence type="ECO:0000313" key="1">
    <source>
        <dbReference type="EMBL" id="SVC45536.1"/>
    </source>
</evidence>
<feature type="non-terminal residue" evidence="1">
    <location>
        <position position="1"/>
    </location>
</feature>
<reference evidence="1" key="1">
    <citation type="submission" date="2018-05" db="EMBL/GenBank/DDBJ databases">
        <authorList>
            <person name="Lanie J.A."/>
            <person name="Ng W.-L."/>
            <person name="Kazmierczak K.M."/>
            <person name="Andrzejewski T.M."/>
            <person name="Davidsen T.M."/>
            <person name="Wayne K.J."/>
            <person name="Tettelin H."/>
            <person name="Glass J.I."/>
            <person name="Rusch D."/>
            <person name="Podicherti R."/>
            <person name="Tsui H.-C.T."/>
            <person name="Winkler M.E."/>
        </authorList>
    </citation>
    <scope>NUCLEOTIDE SEQUENCE</scope>
</reference>
<name>A0A382M9L0_9ZZZZ</name>
<dbReference type="AlphaFoldDB" id="A0A382M9L0"/>
<accession>A0A382M9L0</accession>